<keyword evidence="2" id="KW-1185">Reference proteome</keyword>
<dbReference type="Proteomes" id="UP000029833">
    <property type="component" value="Unassembled WGS sequence"/>
</dbReference>
<dbReference type="InterPro" id="IPR021284">
    <property type="entry name" value="DUF2750"/>
</dbReference>
<name>A0A0A0B784_9CELL</name>
<dbReference type="AlphaFoldDB" id="A0A0A0B784"/>
<sequence length="122" mass="12781">MRTSAAHAAAFYRDALALGSVWGVADSGGLPTVTPVDGTPAMPFWSTRGRAARVLAAASTFAGFEPVESPLGEWRTRWLPGLAGDGIHVGLNWSGPHAQGYDLPPADVERNLAAREAVTRGN</sequence>
<dbReference type="EMBL" id="AXNT01000070">
    <property type="protein sequence ID" value="KGM02012.1"/>
    <property type="molecule type" value="Genomic_DNA"/>
</dbReference>
<dbReference type="RefSeq" id="WP_034630304.1">
    <property type="nucleotide sequence ID" value="NZ_AXNT01000070.1"/>
</dbReference>
<proteinExistence type="predicted"/>
<protein>
    <recommendedName>
        <fullName evidence="3">DUF2750 domain-containing protein</fullName>
    </recommendedName>
</protein>
<organism evidence="1 2">
    <name type="scientific">Cellulomonas cellasea DSM 20118</name>
    <dbReference type="NCBI Taxonomy" id="1408250"/>
    <lineage>
        <taxon>Bacteria</taxon>
        <taxon>Bacillati</taxon>
        <taxon>Actinomycetota</taxon>
        <taxon>Actinomycetes</taxon>
        <taxon>Micrococcales</taxon>
        <taxon>Cellulomonadaceae</taxon>
        <taxon>Cellulomonas</taxon>
    </lineage>
</organism>
<gene>
    <name evidence="1" type="ORF">Q760_15970</name>
</gene>
<comment type="caution">
    <text evidence="1">The sequence shown here is derived from an EMBL/GenBank/DDBJ whole genome shotgun (WGS) entry which is preliminary data.</text>
</comment>
<evidence type="ECO:0000313" key="2">
    <source>
        <dbReference type="Proteomes" id="UP000029833"/>
    </source>
</evidence>
<evidence type="ECO:0008006" key="3">
    <source>
        <dbReference type="Google" id="ProtNLM"/>
    </source>
</evidence>
<dbReference type="Pfam" id="PF11042">
    <property type="entry name" value="DUF2750"/>
    <property type="match status" value="1"/>
</dbReference>
<dbReference type="OrthoDB" id="2936081at2"/>
<accession>A0A0A0B784</accession>
<evidence type="ECO:0000313" key="1">
    <source>
        <dbReference type="EMBL" id="KGM02012.1"/>
    </source>
</evidence>
<reference evidence="1 2" key="1">
    <citation type="submission" date="2013-10" db="EMBL/GenBank/DDBJ databases">
        <authorList>
            <person name="Wang G."/>
            <person name="Zhuang W."/>
        </authorList>
    </citation>
    <scope>NUCLEOTIDE SEQUENCE [LARGE SCALE GENOMIC DNA]</scope>
    <source>
        <strain evidence="1 2">DSM 20118</strain>
    </source>
</reference>